<keyword evidence="2" id="KW-0808">Transferase</keyword>
<dbReference type="STRING" id="349521.HCH_00360"/>
<dbReference type="HOGENOM" id="CLU_020336_13_9_6"/>
<dbReference type="PANTHER" id="PTHR43798">
    <property type="entry name" value="MONOACYLGLYCEROL LIPASE"/>
    <property type="match status" value="1"/>
</dbReference>
<dbReference type="InterPro" id="IPR000073">
    <property type="entry name" value="AB_hydrolase_1"/>
</dbReference>
<dbReference type="ESTHER" id="hahch-q2sq02">
    <property type="family name" value="ABHD6-Lip"/>
</dbReference>
<feature type="domain" description="AB hydrolase-1" evidence="1">
    <location>
        <begin position="71"/>
        <end position="172"/>
    </location>
</feature>
<dbReference type="GO" id="GO:0016020">
    <property type="term" value="C:membrane"/>
    <property type="evidence" value="ECO:0007669"/>
    <property type="project" value="TreeGrafter"/>
</dbReference>
<keyword evidence="2" id="KW-0012">Acyltransferase</keyword>
<dbReference type="RefSeq" id="WP_011394349.1">
    <property type="nucleotide sequence ID" value="NC_007645.1"/>
</dbReference>
<evidence type="ECO:0000313" key="2">
    <source>
        <dbReference type="EMBL" id="ABC27272.1"/>
    </source>
</evidence>
<dbReference type="AlphaFoldDB" id="Q2SQ02"/>
<accession>Q2SQ02</accession>
<dbReference type="GO" id="GO:0047372">
    <property type="term" value="F:monoacylglycerol lipase activity"/>
    <property type="evidence" value="ECO:0007669"/>
    <property type="project" value="TreeGrafter"/>
</dbReference>
<evidence type="ECO:0000313" key="3">
    <source>
        <dbReference type="Proteomes" id="UP000000238"/>
    </source>
</evidence>
<dbReference type="Pfam" id="PF00561">
    <property type="entry name" value="Abhydrolase_1"/>
    <property type="match status" value="2"/>
</dbReference>
<dbReference type="PANTHER" id="PTHR43798:SF5">
    <property type="entry name" value="MONOACYLGLYCEROL LIPASE ABHD6"/>
    <property type="match status" value="1"/>
</dbReference>
<dbReference type="GO" id="GO:0016746">
    <property type="term" value="F:acyltransferase activity"/>
    <property type="evidence" value="ECO:0007669"/>
    <property type="project" value="UniProtKB-KW"/>
</dbReference>
<gene>
    <name evidence="2" type="ordered locus">HCH_00360</name>
</gene>
<reference evidence="2 3" key="1">
    <citation type="journal article" date="2005" name="Nucleic Acids Res.">
        <title>Genomic blueprint of Hahella chejuensis, a marine microbe producing an algicidal agent.</title>
        <authorList>
            <person name="Jeong H."/>
            <person name="Yim J.H."/>
            <person name="Lee C."/>
            <person name="Choi S.-H."/>
            <person name="Park Y.K."/>
            <person name="Yoon S.H."/>
            <person name="Hur C.-G."/>
            <person name="Kang H.-Y."/>
            <person name="Kim D."/>
            <person name="Lee H.H."/>
            <person name="Park K.H."/>
            <person name="Park S.-H."/>
            <person name="Park H.-S."/>
            <person name="Lee H.K."/>
            <person name="Oh T.K."/>
            <person name="Kim J.F."/>
        </authorList>
    </citation>
    <scope>NUCLEOTIDE SEQUENCE [LARGE SCALE GENOMIC DNA]</scope>
    <source>
        <strain evidence="2 3">KCTC 2396</strain>
    </source>
</reference>
<dbReference type="eggNOG" id="COG2267">
    <property type="taxonomic scope" value="Bacteria"/>
</dbReference>
<dbReference type="GO" id="GO:0046464">
    <property type="term" value="P:acylglycerol catabolic process"/>
    <property type="evidence" value="ECO:0007669"/>
    <property type="project" value="TreeGrafter"/>
</dbReference>
<dbReference type="InterPro" id="IPR050266">
    <property type="entry name" value="AB_hydrolase_sf"/>
</dbReference>
<dbReference type="EMBL" id="CP000155">
    <property type="protein sequence ID" value="ABC27272.1"/>
    <property type="molecule type" value="Genomic_DNA"/>
</dbReference>
<keyword evidence="3" id="KW-1185">Reference proteome</keyword>
<protein>
    <submittedName>
        <fullName evidence="2">Predicted Hydrolase or acyltransferase (Alpha/beta hydrolase superfamily)</fullName>
    </submittedName>
</protein>
<sequence>MRMSHSAQFFRAGFLVAALTLLSACSEIKYGLYELAMDFERSQAGVTPKSLETQGRHFAYLQNQAAPDAETILLLHGFGASKENWLRFIRHLPARYHIVAVDLLGHGDSSKDPSIPYDIDDQVGYVRAFTEAAGLTRFHLMGNSMGGAISSMYAAEYPDTVASLVLIDPAGVYEFSSELETRLQKGENPLIVRKPEDFGVLMDFAMEDKPFIPWPITSVLTEKAIANTAIYDHIFAELVRDRHDYDFKQVLQNVKCPTLVLWGKEDRVINYRNAEVFTRLITNSRKMIIDGVGHAPMIEAPEKTAEITQIFMRLLEAEKG</sequence>
<feature type="domain" description="AB hydrolase-1" evidence="1">
    <location>
        <begin position="247"/>
        <end position="301"/>
    </location>
</feature>
<dbReference type="PRINTS" id="PR00111">
    <property type="entry name" value="ABHYDROLASE"/>
</dbReference>
<dbReference type="SUPFAM" id="SSF53474">
    <property type="entry name" value="alpha/beta-Hydrolases"/>
    <property type="match status" value="1"/>
</dbReference>
<dbReference type="Gene3D" id="3.40.50.1820">
    <property type="entry name" value="alpha/beta hydrolase"/>
    <property type="match status" value="1"/>
</dbReference>
<dbReference type="Proteomes" id="UP000000238">
    <property type="component" value="Chromosome"/>
</dbReference>
<keyword evidence="2" id="KW-0378">Hydrolase</keyword>
<dbReference type="KEGG" id="hch:HCH_00360"/>
<dbReference type="PROSITE" id="PS51257">
    <property type="entry name" value="PROKAR_LIPOPROTEIN"/>
    <property type="match status" value="1"/>
</dbReference>
<proteinExistence type="predicted"/>
<evidence type="ECO:0000259" key="1">
    <source>
        <dbReference type="Pfam" id="PF00561"/>
    </source>
</evidence>
<dbReference type="InterPro" id="IPR029058">
    <property type="entry name" value="AB_hydrolase_fold"/>
</dbReference>
<name>Q2SQ02_HAHCH</name>
<organism evidence="2 3">
    <name type="scientific">Hahella chejuensis (strain KCTC 2396)</name>
    <dbReference type="NCBI Taxonomy" id="349521"/>
    <lineage>
        <taxon>Bacteria</taxon>
        <taxon>Pseudomonadati</taxon>
        <taxon>Pseudomonadota</taxon>
        <taxon>Gammaproteobacteria</taxon>
        <taxon>Oceanospirillales</taxon>
        <taxon>Hahellaceae</taxon>
        <taxon>Hahella</taxon>
    </lineage>
</organism>